<name>A0AAN6YLZ1_9PEZI</name>
<reference evidence="1" key="2">
    <citation type="submission" date="2023-05" db="EMBL/GenBank/DDBJ databases">
        <authorList>
            <consortium name="Lawrence Berkeley National Laboratory"/>
            <person name="Steindorff A."/>
            <person name="Hensen N."/>
            <person name="Bonometti L."/>
            <person name="Westerberg I."/>
            <person name="Brannstrom I.O."/>
            <person name="Guillou S."/>
            <person name="Cros-Aarteil S."/>
            <person name="Calhoun S."/>
            <person name="Haridas S."/>
            <person name="Kuo A."/>
            <person name="Mondo S."/>
            <person name="Pangilinan J."/>
            <person name="Riley R."/>
            <person name="Labutti K."/>
            <person name="Andreopoulos B."/>
            <person name="Lipzen A."/>
            <person name="Chen C."/>
            <person name="Yanf M."/>
            <person name="Daum C."/>
            <person name="Ng V."/>
            <person name="Clum A."/>
            <person name="Ohm R."/>
            <person name="Martin F."/>
            <person name="Silar P."/>
            <person name="Natvig D."/>
            <person name="Lalanne C."/>
            <person name="Gautier V."/>
            <person name="Ament-Velasquez S.L."/>
            <person name="Kruys A."/>
            <person name="Hutchinson M.I."/>
            <person name="Powell A.J."/>
            <person name="Barry K."/>
            <person name="Miller A.N."/>
            <person name="Grigoriev I.V."/>
            <person name="Debuchy R."/>
            <person name="Gladieux P."/>
            <person name="Thoren M.H."/>
            <person name="Johannesson H."/>
        </authorList>
    </citation>
    <scope>NUCLEOTIDE SEQUENCE</scope>
    <source>
        <strain evidence="1">CBS 990.96</strain>
    </source>
</reference>
<dbReference type="Proteomes" id="UP001301958">
    <property type="component" value="Unassembled WGS sequence"/>
</dbReference>
<organism evidence="1 2">
    <name type="scientific">Podospora fimiseda</name>
    <dbReference type="NCBI Taxonomy" id="252190"/>
    <lineage>
        <taxon>Eukaryota</taxon>
        <taxon>Fungi</taxon>
        <taxon>Dikarya</taxon>
        <taxon>Ascomycota</taxon>
        <taxon>Pezizomycotina</taxon>
        <taxon>Sordariomycetes</taxon>
        <taxon>Sordariomycetidae</taxon>
        <taxon>Sordariales</taxon>
        <taxon>Podosporaceae</taxon>
        <taxon>Podospora</taxon>
    </lineage>
</organism>
<dbReference type="EMBL" id="MU865605">
    <property type="protein sequence ID" value="KAK4220980.1"/>
    <property type="molecule type" value="Genomic_DNA"/>
</dbReference>
<proteinExistence type="predicted"/>
<gene>
    <name evidence="1" type="ORF">QBC38DRAFT_152545</name>
</gene>
<evidence type="ECO:0000313" key="2">
    <source>
        <dbReference type="Proteomes" id="UP001301958"/>
    </source>
</evidence>
<evidence type="ECO:0008006" key="3">
    <source>
        <dbReference type="Google" id="ProtNLM"/>
    </source>
</evidence>
<reference evidence="1" key="1">
    <citation type="journal article" date="2023" name="Mol. Phylogenet. Evol.">
        <title>Genome-scale phylogeny and comparative genomics of the fungal order Sordariales.</title>
        <authorList>
            <person name="Hensen N."/>
            <person name="Bonometti L."/>
            <person name="Westerberg I."/>
            <person name="Brannstrom I.O."/>
            <person name="Guillou S."/>
            <person name="Cros-Aarteil S."/>
            <person name="Calhoun S."/>
            <person name="Haridas S."/>
            <person name="Kuo A."/>
            <person name="Mondo S."/>
            <person name="Pangilinan J."/>
            <person name="Riley R."/>
            <person name="LaButti K."/>
            <person name="Andreopoulos B."/>
            <person name="Lipzen A."/>
            <person name="Chen C."/>
            <person name="Yan M."/>
            <person name="Daum C."/>
            <person name="Ng V."/>
            <person name="Clum A."/>
            <person name="Steindorff A."/>
            <person name="Ohm R.A."/>
            <person name="Martin F."/>
            <person name="Silar P."/>
            <person name="Natvig D.O."/>
            <person name="Lalanne C."/>
            <person name="Gautier V."/>
            <person name="Ament-Velasquez S.L."/>
            <person name="Kruys A."/>
            <person name="Hutchinson M.I."/>
            <person name="Powell A.J."/>
            <person name="Barry K."/>
            <person name="Miller A.N."/>
            <person name="Grigoriev I.V."/>
            <person name="Debuchy R."/>
            <person name="Gladieux P."/>
            <person name="Hiltunen Thoren M."/>
            <person name="Johannesson H."/>
        </authorList>
    </citation>
    <scope>NUCLEOTIDE SEQUENCE</scope>
    <source>
        <strain evidence="1">CBS 990.96</strain>
    </source>
</reference>
<keyword evidence="2" id="KW-1185">Reference proteome</keyword>
<comment type="caution">
    <text evidence="1">The sequence shown here is derived from an EMBL/GenBank/DDBJ whole genome shotgun (WGS) entry which is preliminary data.</text>
</comment>
<sequence length="87" mass="10169">MCHWIPMDGLDAGRQIGKSPERLGVAMLRIWTSGWMLRLWTLQEAVLARKIYFAFADEQVDMDEILVPLTDNMFRQTHLHDLRVELA</sequence>
<evidence type="ECO:0000313" key="1">
    <source>
        <dbReference type="EMBL" id="KAK4220980.1"/>
    </source>
</evidence>
<accession>A0AAN6YLZ1</accession>
<protein>
    <recommendedName>
        <fullName evidence="3">Heterokaryon incompatibility domain-containing protein</fullName>
    </recommendedName>
</protein>
<dbReference type="AlphaFoldDB" id="A0AAN6YLZ1"/>